<keyword evidence="3" id="KW-0732">Signal</keyword>
<dbReference type="Pfam" id="PF07974">
    <property type="entry name" value="EGF_2"/>
    <property type="match status" value="3"/>
</dbReference>
<keyword evidence="1 2" id="KW-1015">Disulfide bond</keyword>
<organism evidence="5">
    <name type="scientific">Rhizochromulina marina</name>
    <dbReference type="NCBI Taxonomy" id="1034831"/>
    <lineage>
        <taxon>Eukaryota</taxon>
        <taxon>Sar</taxon>
        <taxon>Stramenopiles</taxon>
        <taxon>Ochrophyta</taxon>
        <taxon>Dictyochophyceae</taxon>
        <taxon>Rhizochromulinales</taxon>
        <taxon>Rhizochromulina</taxon>
    </lineage>
</organism>
<name>A0A7S2RYU0_9STRA</name>
<evidence type="ECO:0000256" key="3">
    <source>
        <dbReference type="SAM" id="SignalP"/>
    </source>
</evidence>
<dbReference type="Gene3D" id="2.10.25.10">
    <property type="entry name" value="Laminin"/>
    <property type="match status" value="4"/>
</dbReference>
<dbReference type="InterPro" id="IPR000742">
    <property type="entry name" value="EGF"/>
</dbReference>
<reference evidence="5" key="1">
    <citation type="submission" date="2021-01" db="EMBL/GenBank/DDBJ databases">
        <authorList>
            <person name="Corre E."/>
            <person name="Pelletier E."/>
            <person name="Niang G."/>
            <person name="Scheremetjew M."/>
            <person name="Finn R."/>
            <person name="Kale V."/>
            <person name="Holt S."/>
            <person name="Cochrane G."/>
            <person name="Meng A."/>
            <person name="Brown T."/>
            <person name="Cohen L."/>
        </authorList>
    </citation>
    <scope>NUCLEOTIDE SEQUENCE</scope>
    <source>
        <strain evidence="5">CCMP1243</strain>
    </source>
</reference>
<dbReference type="PROSITE" id="PS00022">
    <property type="entry name" value="EGF_1"/>
    <property type="match status" value="4"/>
</dbReference>
<sequence length="823" mass="87555">MAMMPSMKRLLVGTLLLSSLACLGHAVGPKFPNNAFSHCSYHGHLNVKDHSCICQSGWTGPDCSLRLCPSGVAWVDYPSAQDEAHESFVECSNMGYCDRETGICTCREGFEGPGCEYMSCPLVDGVPCGGRGQCLSLRQAGSSWDGQALTRPNAPYTDPWDADKIFGCVCDMGFTGYDCSERQCPSGDDPLTTGQQNEKLQLVCSADGGSFTLSFRGYTTEPIPYDAGYGIMERHLEDLPSVGDVQVTMTSYANGACGSGNTITIEFLSEFGALPALYADGTLLTGSNAEIWIESVYTITCDAGVDSGRVYLIYDDEISSASLAFDGDAAAVEASLDALSTLGTNNDFGTSTVHTVSMDQGSLCSGSNTATTEITIRSAYGNLYDLDLVNSLRISSTGARGNITVTSLKGTKENAECSNHGYCDPTSGTCRCDQLYNADSARFQYRWSSSDGYNRLGNRGDCGYEHVQPESCPVGSNGEVCSDHGRCDYSTYSCTCYDGYFGTSCDLRHCPTGKAWFEEPTAANTAHGQVECSNRGTCDTLTGQCVCDFRFSGPACEHLFCATAVQGEECSGHGRCLPLWRLAELGDTNGDATTFSYGSADANMNSVWEREALHGCHCDTRDHKQVANGPTSYISGVEVSNPMVGGWTGYDCSRRWCPTGDDPHSDGSFEVQLIYCTSTSGTFQLTFRRQTTTALSVAASASSIEAALEALGTVGDVGVSFTGALTQACDSGGGSVGGIQVTFYSELGDVPIISTTPAFVVMEVTNGNKEDAECSNRGICDYATGECQCMPGYSSSNGNNSVGIRRDCGLIDPYGLTSNPYYP</sequence>
<comment type="caution">
    <text evidence="2">Lacks conserved residue(s) required for the propagation of feature annotation.</text>
</comment>
<protein>
    <recommendedName>
        <fullName evidence="4">EGF-like domain-containing protein</fullName>
    </recommendedName>
</protein>
<dbReference type="PRINTS" id="PR00011">
    <property type="entry name" value="EGFLAMININ"/>
</dbReference>
<feature type="disulfide bond" evidence="2">
    <location>
        <begin position="547"/>
        <end position="556"/>
    </location>
</feature>
<dbReference type="SMART" id="SM00181">
    <property type="entry name" value="EGF"/>
    <property type="match status" value="6"/>
</dbReference>
<dbReference type="AlphaFoldDB" id="A0A7S2RYU0"/>
<dbReference type="InterPro" id="IPR052108">
    <property type="entry name" value="MEGF/SIB"/>
</dbReference>
<accession>A0A7S2RYU0</accession>
<dbReference type="Pfam" id="PF23106">
    <property type="entry name" value="EGF_Teneurin"/>
    <property type="match status" value="1"/>
</dbReference>
<keyword evidence="2" id="KW-0245">EGF-like domain</keyword>
<evidence type="ECO:0000256" key="1">
    <source>
        <dbReference type="ARBA" id="ARBA00023157"/>
    </source>
</evidence>
<evidence type="ECO:0000259" key="4">
    <source>
        <dbReference type="PROSITE" id="PS50026"/>
    </source>
</evidence>
<feature type="domain" description="EGF-like" evidence="4">
    <location>
        <begin position="524"/>
        <end position="557"/>
    </location>
</feature>
<feature type="disulfide bond" evidence="2">
    <location>
        <begin position="496"/>
        <end position="505"/>
    </location>
</feature>
<dbReference type="EMBL" id="HBHJ01014270">
    <property type="protein sequence ID" value="CAD9684510.1"/>
    <property type="molecule type" value="Transcribed_RNA"/>
</dbReference>
<gene>
    <name evidence="5" type="ORF">RMAR1173_LOCUS9349</name>
</gene>
<dbReference type="PROSITE" id="PS01186">
    <property type="entry name" value="EGF_2"/>
    <property type="match status" value="3"/>
</dbReference>
<evidence type="ECO:0000313" key="5">
    <source>
        <dbReference type="EMBL" id="CAD9684510.1"/>
    </source>
</evidence>
<dbReference type="PROSITE" id="PS50026">
    <property type="entry name" value="EGF_3"/>
    <property type="match status" value="2"/>
</dbReference>
<feature type="chain" id="PRO_5030666396" description="EGF-like domain-containing protein" evidence="3">
    <location>
        <begin position="27"/>
        <end position="823"/>
    </location>
</feature>
<dbReference type="InterPro" id="IPR013111">
    <property type="entry name" value="EGF_extracell"/>
</dbReference>
<feature type="signal peptide" evidence="3">
    <location>
        <begin position="1"/>
        <end position="26"/>
    </location>
</feature>
<evidence type="ECO:0000256" key="2">
    <source>
        <dbReference type="PROSITE-ProRule" id="PRU00076"/>
    </source>
</evidence>
<dbReference type="InterPro" id="IPR002049">
    <property type="entry name" value="LE_dom"/>
</dbReference>
<dbReference type="PANTHER" id="PTHR24035">
    <property type="entry name" value="MULTIPLE EPIDERMAL GROWTH FACTOR-LIKE DOMAINS PROTEIN"/>
    <property type="match status" value="1"/>
</dbReference>
<feature type="domain" description="EGF-like" evidence="4">
    <location>
        <begin position="468"/>
        <end position="506"/>
    </location>
</feature>
<dbReference type="CDD" id="cd00055">
    <property type="entry name" value="EGF_Lam"/>
    <property type="match status" value="1"/>
</dbReference>
<proteinExistence type="predicted"/>